<protein>
    <submittedName>
        <fullName evidence="1">Uncharacterized protein</fullName>
    </submittedName>
</protein>
<evidence type="ECO:0000313" key="1">
    <source>
        <dbReference type="EMBL" id="PPK49064.1"/>
    </source>
</evidence>
<evidence type="ECO:0000313" key="2">
    <source>
        <dbReference type="Proteomes" id="UP000239863"/>
    </source>
</evidence>
<name>A0A2S6FZR8_9CLOT</name>
<gene>
    <name evidence="1" type="ORF">BD821_103194</name>
</gene>
<sequence>MDSKKLDTIDMLKILRDKPTLKAINDKGCIVGVTGDEKNISVRNTGYEKLSLEDNWVMIEPIEYDKANELFRKGRMVELIYPSGRRKQYRKMPLDGNIILETDLPIPSDGLWYCYWS</sequence>
<dbReference type="RefSeq" id="WP_104409469.1">
    <property type="nucleotide sequence ID" value="NZ_PTIS01000003.1"/>
</dbReference>
<dbReference type="Proteomes" id="UP000239863">
    <property type="component" value="Unassembled WGS sequence"/>
</dbReference>
<accession>A0A2S6FZR8</accession>
<dbReference type="AlphaFoldDB" id="A0A2S6FZR8"/>
<reference evidence="1 2" key="1">
    <citation type="submission" date="2018-02" db="EMBL/GenBank/DDBJ databases">
        <title>Genomic Encyclopedia of Archaeal and Bacterial Type Strains, Phase II (KMG-II): from individual species to whole genera.</title>
        <authorList>
            <person name="Goeker M."/>
        </authorList>
    </citation>
    <scope>NUCLEOTIDE SEQUENCE [LARGE SCALE GENOMIC DNA]</scope>
    <source>
        <strain evidence="1 2">DSM 15099</strain>
    </source>
</reference>
<proteinExistence type="predicted"/>
<comment type="caution">
    <text evidence="1">The sequence shown here is derived from an EMBL/GenBank/DDBJ whole genome shotgun (WGS) entry which is preliminary data.</text>
</comment>
<dbReference type="EMBL" id="PTIS01000003">
    <property type="protein sequence ID" value="PPK49064.1"/>
    <property type="molecule type" value="Genomic_DNA"/>
</dbReference>
<organism evidence="1 2">
    <name type="scientific">Clostridium algidicarnis DSM 15099</name>
    <dbReference type="NCBI Taxonomy" id="1121295"/>
    <lineage>
        <taxon>Bacteria</taxon>
        <taxon>Bacillati</taxon>
        <taxon>Bacillota</taxon>
        <taxon>Clostridia</taxon>
        <taxon>Eubacteriales</taxon>
        <taxon>Clostridiaceae</taxon>
        <taxon>Clostridium</taxon>
    </lineage>
</organism>
<dbReference type="OrthoDB" id="1902871at2"/>